<evidence type="ECO:0000256" key="4">
    <source>
        <dbReference type="ARBA" id="ARBA00022475"/>
    </source>
</evidence>
<keyword evidence="7 8" id="KW-0472">Membrane</keyword>
<comment type="caution">
    <text evidence="10">The sequence shown here is derived from an EMBL/GenBank/DDBJ whole genome shotgun (WGS) entry which is preliminary data.</text>
</comment>
<protein>
    <submittedName>
        <fullName evidence="10">Membrane protein</fullName>
    </submittedName>
</protein>
<evidence type="ECO:0000256" key="8">
    <source>
        <dbReference type="SAM" id="Phobius"/>
    </source>
</evidence>
<keyword evidence="4" id="KW-1003">Cell membrane</keyword>
<dbReference type="PRINTS" id="PR00758">
    <property type="entry name" value="ARSENICPUMP"/>
</dbReference>
<evidence type="ECO:0000313" key="10">
    <source>
        <dbReference type="EMBL" id="GGN97495.1"/>
    </source>
</evidence>
<dbReference type="InterPro" id="IPR004680">
    <property type="entry name" value="Cit_transptr-like_dom"/>
</dbReference>
<feature type="transmembrane region" description="Helical" evidence="8">
    <location>
        <begin position="7"/>
        <end position="27"/>
    </location>
</feature>
<evidence type="ECO:0000256" key="5">
    <source>
        <dbReference type="ARBA" id="ARBA00022692"/>
    </source>
</evidence>
<feature type="transmembrane region" description="Helical" evidence="8">
    <location>
        <begin position="411"/>
        <end position="434"/>
    </location>
</feature>
<feature type="transmembrane region" description="Helical" evidence="8">
    <location>
        <begin position="143"/>
        <end position="164"/>
    </location>
</feature>
<evidence type="ECO:0000256" key="2">
    <source>
        <dbReference type="ARBA" id="ARBA00009843"/>
    </source>
</evidence>
<keyword evidence="3" id="KW-0813">Transport</keyword>
<dbReference type="InterPro" id="IPR000802">
    <property type="entry name" value="Arsenical_pump_ArsB"/>
</dbReference>
<feature type="domain" description="Citrate transporter-like" evidence="9">
    <location>
        <begin position="23"/>
        <end position="380"/>
    </location>
</feature>
<gene>
    <name evidence="10" type="ORF">GCM10010969_15470</name>
</gene>
<feature type="transmembrane region" description="Helical" evidence="8">
    <location>
        <begin position="325"/>
        <end position="342"/>
    </location>
</feature>
<evidence type="ECO:0000313" key="11">
    <source>
        <dbReference type="Proteomes" id="UP000606653"/>
    </source>
</evidence>
<evidence type="ECO:0000256" key="1">
    <source>
        <dbReference type="ARBA" id="ARBA00004651"/>
    </source>
</evidence>
<feature type="transmembrane region" description="Helical" evidence="8">
    <location>
        <begin position="232"/>
        <end position="248"/>
    </location>
</feature>
<accession>A0ABQ2KZ98</accession>
<dbReference type="InterPro" id="IPR051475">
    <property type="entry name" value="Diverse_Ion_Transporter"/>
</dbReference>
<dbReference type="PANTHER" id="PTHR43568:SF1">
    <property type="entry name" value="P PROTEIN"/>
    <property type="match status" value="1"/>
</dbReference>
<keyword evidence="5 8" id="KW-0812">Transmembrane</keyword>
<feature type="transmembrane region" description="Helical" evidence="8">
    <location>
        <begin position="373"/>
        <end position="399"/>
    </location>
</feature>
<comment type="subcellular location">
    <subcellularLocation>
        <location evidence="1">Cell membrane</location>
        <topology evidence="1">Multi-pass membrane protein</topology>
    </subcellularLocation>
</comment>
<feature type="transmembrane region" description="Helical" evidence="8">
    <location>
        <begin position="184"/>
        <end position="203"/>
    </location>
</feature>
<keyword evidence="6 8" id="KW-1133">Transmembrane helix</keyword>
<keyword evidence="11" id="KW-1185">Reference proteome</keyword>
<dbReference type="RefSeq" id="WP_018975861.1">
    <property type="nucleotide sequence ID" value="NZ_BMLN01000003.1"/>
</dbReference>
<evidence type="ECO:0000256" key="7">
    <source>
        <dbReference type="ARBA" id="ARBA00023136"/>
    </source>
</evidence>
<name>A0ABQ2KZ98_9BACL</name>
<evidence type="ECO:0000256" key="3">
    <source>
        <dbReference type="ARBA" id="ARBA00022448"/>
    </source>
</evidence>
<feature type="transmembrane region" description="Helical" evidence="8">
    <location>
        <begin position="33"/>
        <end position="53"/>
    </location>
</feature>
<sequence>MISEIDTAFWPVYTAAAVFAIVYVLVVTEKINGGMAAIVGALVLLILGIVDWNAAFTHHVYLNALLLLLGMMVTSAVADKSGIVHFAALKLIQAFSGNLSAVLISVTLSAAVSSALLGSGPALLLLAPLILRIGKILRIGPVPLLIMSVIACNLGGMTTLVGNVPNMMIGSAAGINTEGFVRHMLPPALLLLVIHFILLMLIFRKEMSGIRSRRAELEKINPASWLSSSRRALLSLSVLLLMVGGLIWHDRLQLSSGTVAAAAAVLMIMINVRSTEDVQQVREKMDFKTLGVLIGFYVLAGGLVETGIISEISMRLLELTNESKVLAALMLFGVTGVLSAVLDPVPLTAAGIPLIQTIGLQMGVVRPSDLNELWWALALGCGIGSSGTLAGSVAGVLAAGFAQKEGYRFSYLSYLIVAFPLTLLALAAGGWYLYAYVLQ</sequence>
<dbReference type="PANTHER" id="PTHR43568">
    <property type="entry name" value="P PROTEIN"/>
    <property type="match status" value="1"/>
</dbReference>
<feature type="transmembrane region" description="Helical" evidence="8">
    <location>
        <begin position="292"/>
        <end position="313"/>
    </location>
</feature>
<comment type="similarity">
    <text evidence="2">Belongs to the CitM (TC 2.A.11) transporter family.</text>
</comment>
<reference evidence="11" key="1">
    <citation type="journal article" date="2019" name="Int. J. Syst. Evol. Microbiol.">
        <title>The Global Catalogue of Microorganisms (GCM) 10K type strain sequencing project: providing services to taxonomists for standard genome sequencing and annotation.</title>
        <authorList>
            <consortium name="The Broad Institute Genomics Platform"/>
            <consortium name="The Broad Institute Genome Sequencing Center for Infectious Disease"/>
            <person name="Wu L."/>
            <person name="Ma J."/>
        </authorList>
    </citation>
    <scope>NUCLEOTIDE SEQUENCE [LARGE SCALE GENOMIC DNA]</scope>
    <source>
        <strain evidence="11">CGMCC 1.6964</strain>
    </source>
</reference>
<feature type="transmembrane region" description="Helical" evidence="8">
    <location>
        <begin position="349"/>
        <end position="367"/>
    </location>
</feature>
<proteinExistence type="inferred from homology"/>
<dbReference type="Pfam" id="PF03600">
    <property type="entry name" value="CitMHS"/>
    <property type="match status" value="1"/>
</dbReference>
<dbReference type="EMBL" id="BMLN01000003">
    <property type="protein sequence ID" value="GGN97495.1"/>
    <property type="molecule type" value="Genomic_DNA"/>
</dbReference>
<feature type="transmembrane region" description="Helical" evidence="8">
    <location>
        <begin position="98"/>
        <end position="131"/>
    </location>
</feature>
<feature type="transmembrane region" description="Helical" evidence="8">
    <location>
        <begin position="254"/>
        <end position="272"/>
    </location>
</feature>
<dbReference type="Proteomes" id="UP000606653">
    <property type="component" value="Unassembled WGS sequence"/>
</dbReference>
<feature type="transmembrane region" description="Helical" evidence="8">
    <location>
        <begin position="60"/>
        <end position="78"/>
    </location>
</feature>
<evidence type="ECO:0000256" key="6">
    <source>
        <dbReference type="ARBA" id="ARBA00022989"/>
    </source>
</evidence>
<evidence type="ECO:0000259" key="9">
    <source>
        <dbReference type="Pfam" id="PF03600"/>
    </source>
</evidence>
<organism evidence="10 11">
    <name type="scientific">Saccharibacillus kuerlensis</name>
    <dbReference type="NCBI Taxonomy" id="459527"/>
    <lineage>
        <taxon>Bacteria</taxon>
        <taxon>Bacillati</taxon>
        <taxon>Bacillota</taxon>
        <taxon>Bacilli</taxon>
        <taxon>Bacillales</taxon>
        <taxon>Paenibacillaceae</taxon>
        <taxon>Saccharibacillus</taxon>
    </lineage>
</organism>